<keyword evidence="1" id="KW-0324">Glycolysis</keyword>
<dbReference type="GO" id="GO:0006096">
    <property type="term" value="P:glycolytic process"/>
    <property type="evidence" value="ECO:0007669"/>
    <property type="project" value="UniProtKB-KW"/>
</dbReference>
<keyword evidence="1" id="KW-0479">Metal-binding</keyword>
<keyword evidence="3" id="KW-1185">Reference proteome</keyword>
<comment type="cofactor">
    <cofactor evidence="1">
        <name>Zn(2+)</name>
        <dbReference type="ChEBI" id="CHEBI:29105"/>
    </cofactor>
    <text evidence="1">Binds 2 Zn(2+) ions per subunit. One is catalytic and the other provides a structural contribution.</text>
</comment>
<dbReference type="EMBL" id="JAPEUX010000008">
    <property type="protein sequence ID" value="KAJ4346758.1"/>
    <property type="molecule type" value="Genomic_DNA"/>
</dbReference>
<dbReference type="GeneID" id="80914220"/>
<accession>A0A9W8XC29</accession>
<gene>
    <name evidence="2" type="ORF">N0V89_010690</name>
</gene>
<dbReference type="InterPro" id="IPR000771">
    <property type="entry name" value="FBA_II"/>
</dbReference>
<dbReference type="Proteomes" id="UP001140513">
    <property type="component" value="Unassembled WGS sequence"/>
</dbReference>
<dbReference type="GO" id="GO:0004332">
    <property type="term" value="F:fructose-bisphosphate aldolase activity"/>
    <property type="evidence" value="ECO:0007669"/>
    <property type="project" value="UniProtKB-EC"/>
</dbReference>
<comment type="similarity">
    <text evidence="1">Belongs to the class II fructose-bisphosphate aldolase family.</text>
</comment>
<evidence type="ECO:0000313" key="2">
    <source>
        <dbReference type="EMBL" id="KAJ4346758.1"/>
    </source>
</evidence>
<dbReference type="Gene3D" id="3.50.30.40">
    <property type="entry name" value="Ribonuclease E inhibitor RraA/RraA-like"/>
    <property type="match status" value="2"/>
</dbReference>
<dbReference type="RefSeq" id="XP_056066558.1">
    <property type="nucleotide sequence ID" value="XM_056219431.1"/>
</dbReference>
<sequence length="465" mass="50698">MTAHLSGDTYPRDNRTWQILHAAQTGGYAVGAYNCYNDDGIIAVIRAAERQRSPAIIQVFPWALHFQGPEFISYAIARAHAATVPVAVHLDHCIEHADVELALKIPDLDSLMVDASTSDPEANMQYCAEIARRAKENGMTVEAEMGRINGGEDGLKTVDMEVLYTHPDFAREFVEKTGVQFLAPSFGNVHGPYPEGGAEKYWQLDRLEAIGQALGPATPLVLHGTHPVSDELFRKAMDRGVAKINLNRNVRDDYTDFVGQQYSRHELTVLKEKAVEVADGLVKLGLPYGGYLDGLTMYSPQYQSGDTKIVGLVYTVKFVPISDTNAPKPNGNYIDSIPKAAVVFISQPAPHINAVYGGLMSMRARFLDAAGVVFAKGVATTAGGSVCRPSQTDVRVQLNSDAYEAWIEPGDYIVADLDGVVCVPANLAEKVLEVIEPIVKADEKCAAGIKEGRTVQDVFKEYRGR</sequence>
<dbReference type="InterPro" id="IPR013785">
    <property type="entry name" value="Aldolase_TIM"/>
</dbReference>
<name>A0A9W8XC29_9PLEO</name>
<dbReference type="InterPro" id="IPR050246">
    <property type="entry name" value="Class_II_FBP_aldolase"/>
</dbReference>
<protein>
    <recommendedName>
        <fullName evidence="1">Fructose-bisphosphate aldolase</fullName>
        <shortName evidence="1">FBP aldolase</shortName>
        <ecNumber evidence="1">4.1.2.13</ecNumber>
    </recommendedName>
</protein>
<keyword evidence="1" id="KW-0456">Lyase</keyword>
<dbReference type="InterPro" id="IPR005493">
    <property type="entry name" value="RraA/RraA-like"/>
</dbReference>
<dbReference type="PANTHER" id="PTHR30304:SF0">
    <property type="entry name" value="D-TAGATOSE-1,6-BISPHOSPHATE ALDOLASE SUBUNIT GATY-RELATED"/>
    <property type="match status" value="1"/>
</dbReference>
<organism evidence="2 3">
    <name type="scientific">Didymosphaeria variabile</name>
    <dbReference type="NCBI Taxonomy" id="1932322"/>
    <lineage>
        <taxon>Eukaryota</taxon>
        <taxon>Fungi</taxon>
        <taxon>Dikarya</taxon>
        <taxon>Ascomycota</taxon>
        <taxon>Pezizomycotina</taxon>
        <taxon>Dothideomycetes</taxon>
        <taxon>Pleosporomycetidae</taxon>
        <taxon>Pleosporales</taxon>
        <taxon>Massarineae</taxon>
        <taxon>Didymosphaeriaceae</taxon>
        <taxon>Didymosphaeria</taxon>
    </lineage>
</organism>
<dbReference type="PANTHER" id="PTHR30304">
    <property type="entry name" value="D-TAGATOSE-1,6-BISPHOSPHATE ALDOLASE"/>
    <property type="match status" value="1"/>
</dbReference>
<dbReference type="SUPFAM" id="SSF51569">
    <property type="entry name" value="Aldolase"/>
    <property type="match status" value="1"/>
</dbReference>
<comment type="caution">
    <text evidence="2">The sequence shown here is derived from an EMBL/GenBank/DDBJ whole genome shotgun (WGS) entry which is preliminary data.</text>
</comment>
<dbReference type="Pfam" id="PF01116">
    <property type="entry name" value="F_bP_aldolase"/>
    <property type="match status" value="1"/>
</dbReference>
<dbReference type="SUPFAM" id="SSF89562">
    <property type="entry name" value="RraA-like"/>
    <property type="match status" value="1"/>
</dbReference>
<dbReference type="EC" id="4.1.2.13" evidence="1"/>
<dbReference type="AlphaFoldDB" id="A0A9W8XC29"/>
<evidence type="ECO:0000256" key="1">
    <source>
        <dbReference type="RuleBase" id="RU366023"/>
    </source>
</evidence>
<comment type="pathway">
    <text evidence="1">Carbohydrate degradation; glycolysis; D-glyceraldehyde 3-phosphate and glycerone phosphate from D-glucose: step 4/4.</text>
</comment>
<evidence type="ECO:0000313" key="3">
    <source>
        <dbReference type="Proteomes" id="UP001140513"/>
    </source>
</evidence>
<proteinExistence type="inferred from homology"/>
<comment type="function">
    <text evidence="1">Catalyzes the aldol condensation of dihydroxyacetone phosphate (DHAP or glycerone-phosphate) with glyceraldehyde 3-phosphate (G3P) to form fructose 1,6-bisphosphate (FBP) in gluconeogenesis and the reverse reaction in glycolysis.</text>
</comment>
<dbReference type="Pfam" id="PF03737">
    <property type="entry name" value="RraA-like"/>
    <property type="match status" value="1"/>
</dbReference>
<dbReference type="OrthoDB" id="2558351at2759"/>
<comment type="catalytic activity">
    <reaction evidence="1">
        <text>beta-D-fructose 1,6-bisphosphate = D-glyceraldehyde 3-phosphate + dihydroxyacetone phosphate</text>
        <dbReference type="Rhea" id="RHEA:14729"/>
        <dbReference type="ChEBI" id="CHEBI:32966"/>
        <dbReference type="ChEBI" id="CHEBI:57642"/>
        <dbReference type="ChEBI" id="CHEBI:59776"/>
        <dbReference type="EC" id="4.1.2.13"/>
    </reaction>
</comment>
<dbReference type="Gene3D" id="3.20.20.70">
    <property type="entry name" value="Aldolase class I"/>
    <property type="match status" value="1"/>
</dbReference>
<dbReference type="GO" id="GO:0008270">
    <property type="term" value="F:zinc ion binding"/>
    <property type="evidence" value="ECO:0007669"/>
    <property type="project" value="UniProtKB-UniRule"/>
</dbReference>
<reference evidence="2" key="1">
    <citation type="submission" date="2022-10" db="EMBL/GenBank/DDBJ databases">
        <title>Tapping the CABI collections for fungal endophytes: first genome assemblies for Collariella, Neodidymelliopsis, Ascochyta clinopodiicola, Didymella pomorum, Didymosphaeria variabile, Neocosmospora piperis and Neocucurbitaria cava.</title>
        <authorList>
            <person name="Hill R."/>
        </authorList>
    </citation>
    <scope>NUCLEOTIDE SEQUENCE</scope>
    <source>
        <strain evidence="2">IMI 356815</strain>
    </source>
</reference>
<keyword evidence="1" id="KW-0862">Zinc</keyword>
<dbReference type="InterPro" id="IPR036704">
    <property type="entry name" value="RraA/RraA-like_sf"/>
</dbReference>